<evidence type="ECO:0000256" key="1">
    <source>
        <dbReference type="ARBA" id="ARBA00004141"/>
    </source>
</evidence>
<keyword evidence="14" id="KW-1185">Reference proteome</keyword>
<dbReference type="STRING" id="1882918.BCY86_05205"/>
<dbReference type="RefSeq" id="WP_075276807.1">
    <property type="nucleotide sequence ID" value="NZ_CP016908.1"/>
</dbReference>
<evidence type="ECO:0000313" key="14">
    <source>
        <dbReference type="Proteomes" id="UP000185544"/>
    </source>
</evidence>
<feature type="transmembrane region" description="Helical" evidence="11">
    <location>
        <begin position="6"/>
        <end position="29"/>
    </location>
</feature>
<sequence>MHAMYAPIFLLLFISLTIAALFFLGASILGKKKTTPEKMLPFECGSESTGANHVRLQVKFYLTALLFVVFDVEAVFIYPWAVEFRSLGWIGFSSMVAFLSVMLVVLIYVWRKGALEWES</sequence>
<keyword evidence="9 11" id="KW-0520">NAD</keyword>
<keyword evidence="6 11" id="KW-0874">Quinone</keyword>
<dbReference type="Proteomes" id="UP000185544">
    <property type="component" value="Chromosome"/>
</dbReference>
<dbReference type="HAMAP" id="MF_01394">
    <property type="entry name" value="NDH1_NuoA"/>
    <property type="match status" value="1"/>
</dbReference>
<dbReference type="GO" id="GO:0030964">
    <property type="term" value="C:NADH dehydrogenase complex"/>
    <property type="evidence" value="ECO:0007669"/>
    <property type="project" value="TreeGrafter"/>
</dbReference>
<evidence type="ECO:0000256" key="2">
    <source>
        <dbReference type="ARBA" id="ARBA00008472"/>
    </source>
</evidence>
<reference evidence="13 14" key="1">
    <citation type="submission" date="2016-08" db="EMBL/GenBank/DDBJ databases">
        <title>Identification and validation of antigenic proteins from Pajaroellobacter abortibovis using de-novo genome sequence assembly and reverse vaccinology.</title>
        <authorList>
            <person name="Welly B.T."/>
            <person name="Miller M.R."/>
            <person name="Stott J.L."/>
            <person name="Blanchard M.T."/>
            <person name="Islas-Trejo A.D."/>
            <person name="O'Rourke S.M."/>
            <person name="Young A.E."/>
            <person name="Medrano J.F."/>
            <person name="Van Eenennaam A.L."/>
        </authorList>
    </citation>
    <scope>NUCLEOTIDE SEQUENCE [LARGE SCALE GENOMIC DNA]</scope>
    <source>
        <strain evidence="13 14">BTF92-0548A/99-0131</strain>
    </source>
</reference>
<dbReference type="GO" id="GO:0005886">
    <property type="term" value="C:plasma membrane"/>
    <property type="evidence" value="ECO:0007669"/>
    <property type="project" value="UniProtKB-SubCell"/>
</dbReference>
<dbReference type="Gene3D" id="1.20.58.1610">
    <property type="entry name" value="NADH:ubiquinone/plastoquinone oxidoreductase, chain 3"/>
    <property type="match status" value="1"/>
</dbReference>
<feature type="transmembrane region" description="Helical" evidence="11">
    <location>
        <begin position="60"/>
        <end position="81"/>
    </location>
</feature>
<evidence type="ECO:0000256" key="3">
    <source>
        <dbReference type="ARBA" id="ARBA00022448"/>
    </source>
</evidence>
<keyword evidence="10 11" id="KW-0472">Membrane</keyword>
<dbReference type="KEGG" id="pabo:BCY86_05205"/>
<proteinExistence type="inferred from homology"/>
<dbReference type="InterPro" id="IPR038430">
    <property type="entry name" value="NDAH_ubi_oxred_su3_sf"/>
</dbReference>
<dbReference type="InterPro" id="IPR000440">
    <property type="entry name" value="NADH_UbQ/plastoQ_OxRdtase_su3"/>
</dbReference>
<comment type="similarity">
    <text evidence="2 11 12">Belongs to the complex I subunit 3 family.</text>
</comment>
<keyword evidence="7 11" id="KW-1278">Translocase</keyword>
<protein>
    <recommendedName>
        <fullName evidence="11">NADH-quinone oxidoreductase subunit A</fullName>
        <ecNumber evidence="11">7.1.1.-</ecNumber>
    </recommendedName>
    <alternativeName>
        <fullName evidence="11">NADH dehydrogenase I subunit A</fullName>
    </alternativeName>
    <alternativeName>
        <fullName evidence="11">NDH-1 subunit A</fullName>
    </alternativeName>
    <alternativeName>
        <fullName evidence="11">NUO1</fullName>
    </alternativeName>
</protein>
<comment type="function">
    <text evidence="11">NDH-1 shuttles electrons from NADH, via FMN and iron-sulfur (Fe-S) centers, to quinones in the respiratory chain. The immediate electron acceptor for the enzyme in this species is believed to be ubiquinone. Couples the redox reaction to proton translocation (for every two electrons transferred, four hydrogen ions are translocated across the cytoplasmic membrane), and thus conserves the redox energy in a proton gradient.</text>
</comment>
<comment type="subunit">
    <text evidence="11">NDH-1 is composed of 14 different subunits. Subunits NuoA, H, J, K, L, M, N constitute the membrane sector of the complex.</text>
</comment>
<gene>
    <name evidence="11" type="primary">nuoA</name>
    <name evidence="13" type="ORF">BCY86_05205</name>
</gene>
<accession>A0A1L6MXB6</accession>
<evidence type="ECO:0000256" key="6">
    <source>
        <dbReference type="ARBA" id="ARBA00022719"/>
    </source>
</evidence>
<dbReference type="GO" id="GO:0048038">
    <property type="term" value="F:quinone binding"/>
    <property type="evidence" value="ECO:0007669"/>
    <property type="project" value="UniProtKB-KW"/>
</dbReference>
<feature type="transmembrane region" description="Helical" evidence="11">
    <location>
        <begin position="87"/>
        <end position="110"/>
    </location>
</feature>
<organism evidence="13 14">
    <name type="scientific">Pajaroellobacter abortibovis</name>
    <dbReference type="NCBI Taxonomy" id="1882918"/>
    <lineage>
        <taxon>Bacteria</taxon>
        <taxon>Pseudomonadati</taxon>
        <taxon>Myxococcota</taxon>
        <taxon>Polyangia</taxon>
        <taxon>Polyangiales</taxon>
        <taxon>Polyangiaceae</taxon>
    </lineage>
</organism>
<comment type="catalytic activity">
    <reaction evidence="11 12">
        <text>a quinone + NADH + 5 H(+)(in) = a quinol + NAD(+) + 4 H(+)(out)</text>
        <dbReference type="Rhea" id="RHEA:57888"/>
        <dbReference type="ChEBI" id="CHEBI:15378"/>
        <dbReference type="ChEBI" id="CHEBI:24646"/>
        <dbReference type="ChEBI" id="CHEBI:57540"/>
        <dbReference type="ChEBI" id="CHEBI:57945"/>
        <dbReference type="ChEBI" id="CHEBI:132124"/>
    </reaction>
</comment>
<dbReference type="EC" id="7.1.1.-" evidence="11"/>
<dbReference type="GO" id="GO:0050136">
    <property type="term" value="F:NADH dehydrogenase (quinone) (non-electrogenic) activity"/>
    <property type="evidence" value="ECO:0007669"/>
    <property type="project" value="UniProtKB-UniRule"/>
</dbReference>
<dbReference type="EMBL" id="CP016908">
    <property type="protein sequence ID" value="APS00142.1"/>
    <property type="molecule type" value="Genomic_DNA"/>
</dbReference>
<dbReference type="GO" id="GO:0008137">
    <property type="term" value="F:NADH dehydrogenase (ubiquinone) activity"/>
    <property type="evidence" value="ECO:0007669"/>
    <property type="project" value="InterPro"/>
</dbReference>
<keyword evidence="4 11" id="KW-1003">Cell membrane</keyword>
<dbReference type="PANTHER" id="PTHR11058:SF22">
    <property type="entry name" value="NADH-QUINONE OXIDOREDUCTASE SUBUNIT A"/>
    <property type="match status" value="1"/>
</dbReference>
<dbReference type="PANTHER" id="PTHR11058">
    <property type="entry name" value="NADH-UBIQUINONE OXIDOREDUCTASE CHAIN 3"/>
    <property type="match status" value="1"/>
</dbReference>
<evidence type="ECO:0000256" key="8">
    <source>
        <dbReference type="ARBA" id="ARBA00022989"/>
    </source>
</evidence>
<keyword evidence="3 11" id="KW-0813">Transport</keyword>
<comment type="subcellular location">
    <subcellularLocation>
        <location evidence="11 12">Cell membrane</location>
        <topology evidence="11 12">Multi-pass membrane protein</topology>
    </subcellularLocation>
    <subcellularLocation>
        <location evidence="1">Membrane</location>
        <topology evidence="1">Multi-pass membrane protein</topology>
    </subcellularLocation>
</comment>
<dbReference type="OrthoDB" id="9791970at2"/>
<evidence type="ECO:0000256" key="5">
    <source>
        <dbReference type="ARBA" id="ARBA00022692"/>
    </source>
</evidence>
<evidence type="ECO:0000256" key="10">
    <source>
        <dbReference type="ARBA" id="ARBA00023136"/>
    </source>
</evidence>
<dbReference type="InterPro" id="IPR023043">
    <property type="entry name" value="NAD(P)H_OxRDtase_bac/plastid"/>
</dbReference>
<keyword evidence="5 11" id="KW-0812">Transmembrane</keyword>
<evidence type="ECO:0000313" key="13">
    <source>
        <dbReference type="EMBL" id="APS00142.1"/>
    </source>
</evidence>
<dbReference type="Pfam" id="PF00507">
    <property type="entry name" value="Oxidored_q4"/>
    <property type="match status" value="1"/>
</dbReference>
<dbReference type="AlphaFoldDB" id="A0A1L6MXB6"/>
<evidence type="ECO:0000256" key="7">
    <source>
        <dbReference type="ARBA" id="ARBA00022967"/>
    </source>
</evidence>
<name>A0A1L6MXB6_9BACT</name>
<evidence type="ECO:0000256" key="9">
    <source>
        <dbReference type="ARBA" id="ARBA00023027"/>
    </source>
</evidence>
<evidence type="ECO:0000256" key="11">
    <source>
        <dbReference type="HAMAP-Rule" id="MF_01394"/>
    </source>
</evidence>
<keyword evidence="11" id="KW-0830">Ubiquinone</keyword>
<evidence type="ECO:0000256" key="12">
    <source>
        <dbReference type="RuleBase" id="RU003639"/>
    </source>
</evidence>
<keyword evidence="8 11" id="KW-1133">Transmembrane helix</keyword>
<evidence type="ECO:0000256" key="4">
    <source>
        <dbReference type="ARBA" id="ARBA00022475"/>
    </source>
</evidence>